<dbReference type="Pfam" id="PF00501">
    <property type="entry name" value="AMP-binding"/>
    <property type="match status" value="1"/>
</dbReference>
<dbReference type="InterPro" id="IPR001647">
    <property type="entry name" value="HTH_TetR"/>
</dbReference>
<dbReference type="InterPro" id="IPR020845">
    <property type="entry name" value="AMP-binding_CS"/>
</dbReference>
<dbReference type="PROSITE" id="PS50977">
    <property type="entry name" value="HTH_TETR_2"/>
    <property type="match status" value="1"/>
</dbReference>
<name>A0A318RM20_WILLI</name>
<feature type="region of interest" description="Disordered" evidence="5">
    <location>
        <begin position="230"/>
        <end position="281"/>
    </location>
</feature>
<feature type="domain" description="HTH tetR-type" evidence="6">
    <location>
        <begin position="30"/>
        <end position="91"/>
    </location>
</feature>
<dbReference type="Gene3D" id="3.30.300.30">
    <property type="match status" value="1"/>
</dbReference>
<dbReference type="GO" id="GO:0031956">
    <property type="term" value="F:medium-chain fatty acid-CoA ligase activity"/>
    <property type="evidence" value="ECO:0007669"/>
    <property type="project" value="TreeGrafter"/>
</dbReference>
<dbReference type="SUPFAM" id="SSF56801">
    <property type="entry name" value="Acetyl-CoA synthetase-like"/>
    <property type="match status" value="1"/>
</dbReference>
<evidence type="ECO:0000256" key="4">
    <source>
        <dbReference type="PROSITE-ProRule" id="PRU00335"/>
    </source>
</evidence>
<evidence type="ECO:0000313" key="8">
    <source>
        <dbReference type="Proteomes" id="UP000247591"/>
    </source>
</evidence>
<dbReference type="InterPro" id="IPR000873">
    <property type="entry name" value="AMP-dep_synth/lig_dom"/>
</dbReference>
<feature type="DNA-binding region" description="H-T-H motif" evidence="4">
    <location>
        <begin position="54"/>
        <end position="73"/>
    </location>
</feature>
<feature type="compositionally biased region" description="Basic and acidic residues" evidence="5">
    <location>
        <begin position="255"/>
        <end position="281"/>
    </location>
</feature>
<dbReference type="AlphaFoldDB" id="A0A318RM20"/>
<comment type="similarity">
    <text evidence="1">Belongs to the ATP-dependent AMP-binding enzyme family.</text>
</comment>
<dbReference type="InterPro" id="IPR045851">
    <property type="entry name" value="AMP-bd_C_sf"/>
</dbReference>
<reference evidence="7 8" key="1">
    <citation type="submission" date="2018-06" db="EMBL/GenBank/DDBJ databases">
        <title>Genomic Encyclopedia of Type Strains, Phase IV (KMG-IV): sequencing the most valuable type-strain genomes for metagenomic binning, comparative biology and taxonomic classification.</title>
        <authorList>
            <person name="Goeker M."/>
        </authorList>
    </citation>
    <scope>NUCLEOTIDE SEQUENCE [LARGE SCALE GENOMIC DNA]</scope>
    <source>
        <strain evidence="7 8">DSM 45521</strain>
    </source>
</reference>
<feature type="compositionally biased region" description="Polar residues" evidence="5">
    <location>
        <begin position="240"/>
        <end position="251"/>
    </location>
</feature>
<dbReference type="GO" id="GO:0003677">
    <property type="term" value="F:DNA binding"/>
    <property type="evidence" value="ECO:0007669"/>
    <property type="project" value="UniProtKB-UniRule"/>
</dbReference>
<dbReference type="Gene3D" id="3.40.50.12780">
    <property type="entry name" value="N-terminal domain of ligase-like"/>
    <property type="match status" value="1"/>
</dbReference>
<dbReference type="Pfam" id="PF13193">
    <property type="entry name" value="AMP-binding_C"/>
    <property type="match status" value="1"/>
</dbReference>
<dbReference type="Proteomes" id="UP000247591">
    <property type="component" value="Unassembled WGS sequence"/>
</dbReference>
<evidence type="ECO:0000259" key="6">
    <source>
        <dbReference type="PROSITE" id="PS50977"/>
    </source>
</evidence>
<keyword evidence="8" id="KW-1185">Reference proteome</keyword>
<sequence length="847" mass="90788">MSIATEWPGSRYCAPMVISAKGTRLNRRGLQTRRQLLEVAIVCLAAHDAADPASANQIAREAGVTWGTVQHQFGDVDGLWAAVLGLILDEWELLPAPSDPSPRDAPEATADRVAAVIDRFWNLLGTPRARAVNNLRTLLPGDRSELESAYPRTAAAIADWDRVWTASYEGAFAGLPLNSDRLRRVRIFLPGALRGLREEFEMSTYADESEGRRGLVEAVAIYLTTDNSQVDSAESDTAGGLSSTRTCSLSSARDVPPDRKTPDRKPQTEKPQTENRRGDERMTAAVDSVSLYRELESELTGPQGPFALTTIDVAGEPMRVYRETPASLDDVLRGLTDTYADSVLLIEEGVEYTYRDVAEMAERLAAALSSDYRIEAGQRVGVIMRNQLAFVVSVMAIARRGAVAVLFNSRETPGQIGAAVADASCVVVIADQTRAALVRESDVLAELIVVGEELPAGPARAYADLVATGSVSGEPAAVTADSPCLILFTSGTSGRSKGVVLTQRNVCTMIMNLRLIKEMNIAVNARKYGMEVDALRDLMPKLSALLIFPLFHTSGLVSLLTTMTSGGFVVILRRWDPAAAIEMISRHKLAMLAGPPMVITDLLSVNPPAEAVSSLVNISPAGQATPPDLVARIGAVLPSAGRSVGWGMTEATGSICTAGGDLLAAHPDSSGPVSPVMDVRVVDPAGIALSQGEIGELQARGPLIMAGYLDRPDETSAVFDGSWYRTGDLGYVDTNGLVFVVDRKKDIVISAGENVYCAEVEYALMASGLFVEVAVFGVPHERLGETVVAVVNTRDGREMTTAEVQDIVRETLAEYKIPTNVVFDLGPLPRNATGKILKRKVREAYPG</sequence>
<dbReference type="SUPFAM" id="SSF46689">
    <property type="entry name" value="Homeodomain-like"/>
    <property type="match status" value="1"/>
</dbReference>
<evidence type="ECO:0000313" key="7">
    <source>
        <dbReference type="EMBL" id="PYE12197.1"/>
    </source>
</evidence>
<dbReference type="EMBL" id="QJSP01000024">
    <property type="protein sequence ID" value="PYE12197.1"/>
    <property type="molecule type" value="Genomic_DNA"/>
</dbReference>
<dbReference type="PROSITE" id="PS00455">
    <property type="entry name" value="AMP_BINDING"/>
    <property type="match status" value="1"/>
</dbReference>
<dbReference type="InterPro" id="IPR025110">
    <property type="entry name" value="AMP-bd_C"/>
</dbReference>
<dbReference type="Gene3D" id="1.10.357.10">
    <property type="entry name" value="Tetracycline Repressor, domain 2"/>
    <property type="match status" value="1"/>
</dbReference>
<organism evidence="7 8">
    <name type="scientific">Williamsia limnetica</name>
    <dbReference type="NCBI Taxonomy" id="882452"/>
    <lineage>
        <taxon>Bacteria</taxon>
        <taxon>Bacillati</taxon>
        <taxon>Actinomycetota</taxon>
        <taxon>Actinomycetes</taxon>
        <taxon>Mycobacteriales</taxon>
        <taxon>Nocardiaceae</taxon>
        <taxon>Williamsia</taxon>
    </lineage>
</organism>
<dbReference type="PANTHER" id="PTHR43201">
    <property type="entry name" value="ACYL-COA SYNTHETASE"/>
    <property type="match status" value="1"/>
</dbReference>
<keyword evidence="2 7" id="KW-0436">Ligase</keyword>
<accession>A0A318RM20</accession>
<proteinExistence type="inferred from homology"/>
<protein>
    <submittedName>
        <fullName evidence="7">Acyl-CoA synthetase (AMP-forming)/AMP-acid ligase II</fullName>
    </submittedName>
</protein>
<evidence type="ECO:0000256" key="3">
    <source>
        <dbReference type="ARBA" id="ARBA00023125"/>
    </source>
</evidence>
<dbReference type="GO" id="GO:0006631">
    <property type="term" value="P:fatty acid metabolic process"/>
    <property type="evidence" value="ECO:0007669"/>
    <property type="project" value="TreeGrafter"/>
</dbReference>
<dbReference type="InterPro" id="IPR042099">
    <property type="entry name" value="ANL_N_sf"/>
</dbReference>
<gene>
    <name evidence="7" type="ORF">DFR67_12437</name>
</gene>
<keyword evidence="3 4" id="KW-0238">DNA-binding</keyword>
<evidence type="ECO:0000256" key="1">
    <source>
        <dbReference type="ARBA" id="ARBA00006432"/>
    </source>
</evidence>
<dbReference type="InterPro" id="IPR009057">
    <property type="entry name" value="Homeodomain-like_sf"/>
</dbReference>
<comment type="caution">
    <text evidence="7">The sequence shown here is derived from an EMBL/GenBank/DDBJ whole genome shotgun (WGS) entry which is preliminary data.</text>
</comment>
<evidence type="ECO:0000256" key="5">
    <source>
        <dbReference type="SAM" id="MobiDB-lite"/>
    </source>
</evidence>
<dbReference type="PANTHER" id="PTHR43201:SF5">
    <property type="entry name" value="MEDIUM-CHAIN ACYL-COA LIGASE ACSF2, MITOCHONDRIAL"/>
    <property type="match status" value="1"/>
</dbReference>
<evidence type="ECO:0000256" key="2">
    <source>
        <dbReference type="ARBA" id="ARBA00022598"/>
    </source>
</evidence>